<dbReference type="AlphaFoldDB" id="A0A434ACU1"/>
<protein>
    <submittedName>
        <fullName evidence="1">Uncharacterized protein</fullName>
    </submittedName>
</protein>
<comment type="caution">
    <text evidence="1">The sequence shown here is derived from an EMBL/GenBank/DDBJ whole genome shotgun (WGS) entry which is preliminary data.</text>
</comment>
<sequence>MEIKVTRSARSFFSIRTNAGILLLLFLTVNCTRREPAFTVKGDPAVTKDIKVNVEAIRDEGKTISTVYYNGRSYEFDNQNVLRYAIYVSYKDSFFYSTAFDNLHDRIKGSPLNEIVITKKEGIIHALYRPLKESDTVGGTPLQPSRLYFTNSPDKDTKKQKFTNFYKSK</sequence>
<proteinExistence type="predicted"/>
<dbReference type="RefSeq" id="WP_127336486.1">
    <property type="nucleotide sequence ID" value="NZ_QWDM01000001.1"/>
</dbReference>
<evidence type="ECO:0000313" key="1">
    <source>
        <dbReference type="EMBL" id="RUT72191.1"/>
    </source>
</evidence>
<dbReference type="OrthoDB" id="1364329at2"/>
<dbReference type="Proteomes" id="UP000288102">
    <property type="component" value="Unassembled WGS sequence"/>
</dbReference>
<evidence type="ECO:0000313" key="2">
    <source>
        <dbReference type="Proteomes" id="UP000288102"/>
    </source>
</evidence>
<accession>A0A434ACU1</accession>
<gene>
    <name evidence="1" type="ORF">D0817_00810</name>
</gene>
<name>A0A434ACU1_9FLAO</name>
<reference evidence="2" key="1">
    <citation type="journal article" date="2019" name="Syst. Appl. Microbiol.">
        <title>Flavobacterium circumlabens sp. nov. and Flavobacterium cupreum sp. nov., two psychrotrophic species isolated from Antarctic environmental samples.</title>
        <authorList>
            <person name="Kralova S."/>
            <person name="Busse H.-J."/>
            <person name="Svec P."/>
            <person name="Maslanova I."/>
            <person name="Stankova E."/>
            <person name="Bartak M."/>
            <person name="Sedlacek I."/>
        </authorList>
    </citation>
    <scope>NUCLEOTIDE SEQUENCE [LARGE SCALE GENOMIC DNA]</scope>
    <source>
        <strain evidence="2">CCM 8825</strain>
    </source>
</reference>
<dbReference type="EMBL" id="QWDM01000001">
    <property type="protein sequence ID" value="RUT72191.1"/>
    <property type="molecule type" value="Genomic_DNA"/>
</dbReference>
<organism evidence="1 2">
    <name type="scientific">Flavobacterium cupreum</name>
    <dbReference type="NCBI Taxonomy" id="2133766"/>
    <lineage>
        <taxon>Bacteria</taxon>
        <taxon>Pseudomonadati</taxon>
        <taxon>Bacteroidota</taxon>
        <taxon>Flavobacteriia</taxon>
        <taxon>Flavobacteriales</taxon>
        <taxon>Flavobacteriaceae</taxon>
        <taxon>Flavobacterium</taxon>
    </lineage>
</organism>
<keyword evidence="2" id="KW-1185">Reference proteome</keyword>